<dbReference type="SFLD" id="SFLDG00002">
    <property type="entry name" value="C1.7:_P-type_atpase_like"/>
    <property type="match status" value="1"/>
</dbReference>
<dbReference type="InterPro" id="IPR008250">
    <property type="entry name" value="ATPase_P-typ_transduc_dom_A_sf"/>
</dbReference>
<feature type="transmembrane region" description="Helical" evidence="16">
    <location>
        <begin position="153"/>
        <end position="170"/>
    </location>
</feature>
<reference evidence="20" key="1">
    <citation type="submission" date="2022-06" db="EMBL/GenBank/DDBJ databases">
        <authorList>
            <consortium name="SYNGENTA / RWTH Aachen University"/>
        </authorList>
    </citation>
    <scope>NUCLEOTIDE SEQUENCE</scope>
</reference>
<comment type="subcellular location">
    <subcellularLocation>
        <location evidence="1 16">Membrane</location>
        <topology evidence="1 16">Multi-pass membrane protein</topology>
    </subcellularLocation>
</comment>
<evidence type="ECO:0000256" key="15">
    <source>
        <dbReference type="PIRSR" id="PIRSR606539-3"/>
    </source>
</evidence>
<dbReference type="GO" id="GO:0045332">
    <property type="term" value="P:phospholipid translocation"/>
    <property type="evidence" value="ECO:0007669"/>
    <property type="project" value="TreeGrafter"/>
</dbReference>
<evidence type="ECO:0000256" key="1">
    <source>
        <dbReference type="ARBA" id="ARBA00004141"/>
    </source>
</evidence>
<feature type="binding site" evidence="14">
    <location>
        <position position="1076"/>
    </location>
    <ligand>
        <name>ATP</name>
        <dbReference type="ChEBI" id="CHEBI:30616"/>
    </ligand>
</feature>
<dbReference type="GO" id="GO:0016887">
    <property type="term" value="F:ATP hydrolysis activity"/>
    <property type="evidence" value="ECO:0007669"/>
    <property type="project" value="InterPro"/>
</dbReference>
<dbReference type="SFLD" id="SFLDS00003">
    <property type="entry name" value="Haloacid_Dehalogenase"/>
    <property type="match status" value="1"/>
</dbReference>
<evidence type="ECO:0000256" key="8">
    <source>
        <dbReference type="ARBA" id="ARBA00022967"/>
    </source>
</evidence>
<keyword evidence="21" id="KW-1185">Reference proteome</keyword>
<feature type="compositionally biased region" description="Basic and acidic residues" evidence="17">
    <location>
        <begin position="660"/>
        <end position="669"/>
    </location>
</feature>
<feature type="binding site" evidence="14">
    <location>
        <position position="1107"/>
    </location>
    <ligand>
        <name>ATP</name>
        <dbReference type="ChEBI" id="CHEBI:30616"/>
    </ligand>
</feature>
<evidence type="ECO:0000256" key="11">
    <source>
        <dbReference type="ARBA" id="ARBA00034036"/>
    </source>
</evidence>
<dbReference type="InterPro" id="IPR023298">
    <property type="entry name" value="ATPase_P-typ_TM_dom_sf"/>
</dbReference>
<feature type="domain" description="P-type ATPase N-terminal" evidence="18">
    <location>
        <begin position="123"/>
        <end position="178"/>
    </location>
</feature>
<dbReference type="Proteomes" id="UP001153365">
    <property type="component" value="Unassembled WGS sequence"/>
</dbReference>
<proteinExistence type="inferred from homology"/>
<evidence type="ECO:0000256" key="3">
    <source>
        <dbReference type="ARBA" id="ARBA00022692"/>
    </source>
</evidence>
<dbReference type="InterPro" id="IPR036412">
    <property type="entry name" value="HAD-like_sf"/>
</dbReference>
<evidence type="ECO:0000256" key="5">
    <source>
        <dbReference type="ARBA" id="ARBA00022741"/>
    </source>
</evidence>
<dbReference type="InterPro" id="IPR023299">
    <property type="entry name" value="ATPase_P-typ_cyto_dom_N"/>
</dbReference>
<dbReference type="NCBIfam" id="TIGR01494">
    <property type="entry name" value="ATPase_P-type"/>
    <property type="match status" value="1"/>
</dbReference>
<dbReference type="InterPro" id="IPR044492">
    <property type="entry name" value="P_typ_ATPase_HD_dom"/>
</dbReference>
<dbReference type="FunFam" id="3.40.50.1000:FF:000014">
    <property type="entry name" value="Phospholipid-transporting ATPase"/>
    <property type="match status" value="1"/>
</dbReference>
<evidence type="ECO:0000256" key="14">
    <source>
        <dbReference type="PIRSR" id="PIRSR606539-2"/>
    </source>
</evidence>
<feature type="binding site" evidence="14">
    <location>
        <position position="787"/>
    </location>
    <ligand>
        <name>ATP</name>
        <dbReference type="ChEBI" id="CHEBI:30616"/>
    </ligand>
</feature>
<dbReference type="InterPro" id="IPR023214">
    <property type="entry name" value="HAD_sf"/>
</dbReference>
<accession>A0AAV0BAK1</accession>
<evidence type="ECO:0000259" key="19">
    <source>
        <dbReference type="Pfam" id="PF16212"/>
    </source>
</evidence>
<feature type="domain" description="P-type ATPase C-terminal" evidence="19">
    <location>
        <begin position="1130"/>
        <end position="1368"/>
    </location>
</feature>
<dbReference type="InterPro" id="IPR032631">
    <property type="entry name" value="P-type_ATPase_N"/>
</dbReference>
<comment type="catalytic activity">
    <reaction evidence="12">
        <text>a 1,2-diacyl-sn-glycero-3-phosphoethanolamine(out) + ATP + H2O = a 1,2-diacyl-sn-glycero-3-phosphoethanolamine(in) + ADP + phosphate + H(+)</text>
        <dbReference type="Rhea" id="RHEA:66132"/>
        <dbReference type="ChEBI" id="CHEBI:15377"/>
        <dbReference type="ChEBI" id="CHEBI:15378"/>
        <dbReference type="ChEBI" id="CHEBI:30616"/>
        <dbReference type="ChEBI" id="CHEBI:43474"/>
        <dbReference type="ChEBI" id="CHEBI:64612"/>
        <dbReference type="ChEBI" id="CHEBI:456216"/>
    </reaction>
    <physiologicalReaction direction="left-to-right" evidence="12">
        <dbReference type="Rhea" id="RHEA:66133"/>
    </physiologicalReaction>
</comment>
<dbReference type="FunFam" id="3.40.50.1000:FF:000001">
    <property type="entry name" value="Phospholipid-transporting ATPase IC"/>
    <property type="match status" value="1"/>
</dbReference>
<evidence type="ECO:0000256" key="2">
    <source>
        <dbReference type="ARBA" id="ARBA00008109"/>
    </source>
</evidence>
<dbReference type="SUPFAM" id="SSF56784">
    <property type="entry name" value="HAD-like"/>
    <property type="match status" value="1"/>
</dbReference>
<feature type="transmembrane region" description="Helical" evidence="16">
    <location>
        <begin position="176"/>
        <end position="195"/>
    </location>
</feature>
<keyword evidence="4 15" id="KW-0479">Metal-binding</keyword>
<feature type="region of interest" description="Disordered" evidence="17">
    <location>
        <begin position="203"/>
        <end position="311"/>
    </location>
</feature>
<feature type="binding site" evidence="14">
    <location>
        <position position="941"/>
    </location>
    <ligand>
        <name>ATP</name>
        <dbReference type="ChEBI" id="CHEBI:30616"/>
    </ligand>
</feature>
<keyword evidence="5 14" id="KW-0547">Nucleotide-binding</keyword>
<dbReference type="SFLD" id="SFLDF00027">
    <property type="entry name" value="p-type_atpase"/>
    <property type="match status" value="1"/>
</dbReference>
<feature type="binding site" evidence="14">
    <location>
        <position position="1082"/>
    </location>
    <ligand>
        <name>ATP</name>
        <dbReference type="ChEBI" id="CHEBI:30616"/>
    </ligand>
</feature>
<feature type="binding site" evidence="14">
    <location>
        <position position="608"/>
    </location>
    <ligand>
        <name>ATP</name>
        <dbReference type="ChEBI" id="CHEBI:30616"/>
    </ligand>
</feature>
<dbReference type="GO" id="GO:0005524">
    <property type="term" value="F:ATP binding"/>
    <property type="evidence" value="ECO:0007669"/>
    <property type="project" value="UniProtKB-UniRule"/>
</dbReference>
<dbReference type="PRINTS" id="PR00119">
    <property type="entry name" value="CATATPASE"/>
</dbReference>
<evidence type="ECO:0000256" key="12">
    <source>
        <dbReference type="ARBA" id="ARBA00049128"/>
    </source>
</evidence>
<dbReference type="Gene3D" id="2.70.150.10">
    <property type="entry name" value="Calcium-transporting ATPase, cytoplasmic transduction domain A"/>
    <property type="match status" value="1"/>
</dbReference>
<dbReference type="SUPFAM" id="SSF81665">
    <property type="entry name" value="Calcium ATPase, transmembrane domain M"/>
    <property type="match status" value="1"/>
</dbReference>
<keyword evidence="8 16" id="KW-1278">Translocase</keyword>
<dbReference type="InterPro" id="IPR001757">
    <property type="entry name" value="P_typ_ATPase"/>
</dbReference>
<dbReference type="EC" id="7.6.2.1" evidence="16"/>
<sequence>MSHNQSHQQAPIVSNNLFSNTNLSRNATQHDRNNRLNKVPLHLIYDPPHRPIVRSFLNLLDRLSALSPARAVELYISRSNPPSSTSRNVHVNLELPENAFLVSDRRRLRWLSSRKSNKLVNPDWIFPSNQIRTAKYSLLSFIPKNLFEQFRRVANVFFLVLVILQFFPKFSQTSPFLSALPLFFVLAITACKDGYEDIRRHQADRKTNAQPTLVLDPSVYSNPHHSRPIKNLSGPTFKKPNSPQSSSSSSDHETADILSPPSSAQQNSSSPSISTPPPWCAPYRQVSRTSTSFVHSRPKPVPKENSSSRDIQSFKDEDQFFKKAKWDSLRVGDYVKVLNNQAVPADILICSSSDSEENVCFIETKNLDGETNLKSRHGLSQLNFIRSYRDCIEKRQDHMSEFIIECEAPDPDLYSYRAALVFPKVPKESLSDEPLKVPVDLNSILLRGTVVRNTEWVIGVVVMTGVDTKIMLNSSATPSKRSKVERQMNPMVFINLTILALMCVFNAIGTHFFEKYYYERNSYWSYGSDLSGDNPNVNGAIGFVFAMITYQNIVPISLYISIEFVRTVQAYYIWADDKLMVNGLRTIARSWNLSDDLGQIQYVFSDKTGTLTQNLMQFRQCSIGGKVYRGTSTNDEEEGEKEIGSGLNISSQQNQSKVSPLEKSREEGGLKPLIRVPTPQLQPVLEPFKDSVLDEDLNNSNSDQSRMIHGFFATLALCHTVLASEDESGRLVYKAQSPDEAALVQTAADVGFVFRGRDKNVIRLEVPKSFDRVSEINEYELLEVIEFTSSRKRMSVILKRIETGEDTDPGGDSSTSEEIYLLVKGADSVIFDRLEPGQESIKATTDQQLEDFANEGLRTLCLAYRKLDRAEFNSWQVRYQHVSASLASDRDQKVELVQDELERDLILLGATAIEDKLQDGVPESIQELKQAGIKVWVATGDKLETAVAIGRTCNLITPDMNLIVVRGGAYGTKASAYEQIRRALVDFFDGAELVNNLRCLPPDHDERLKSQTMFRNLSSQNQDDLQSIVGMDNGSRGGGYGLVIDGSSLKHSMEESFTKEALLELSTRCVSVVCCRTSPKQKSEIVRLVKDGFKNKVQTLAIGDGANDVSMIQTADIGVGVQGEEGLQAVNSSDYAIAQFRLLNRLLLVHGHWSYEIIGISVLFFYQFWCGYSTTTLYEYTYLLFYNVFWSLLPVIGIGIFEQDVRERVLSRVPELYSIGRQSKLFTLWKFALYMFEGIYQGFIIYILIIFAYNTTTAREDGYSVGMSEFSTVIIVAVVLVLNLFNGLDQSIWNYWLLFAVLLGQVLILLYTAVYSAISPGWLWTEVYGNNHYLWQAAYWWFGNLIAIAAALLPKLAYKYIQAIYYPSDVQILRYFDSLNPNHNYEKDERIRINKLGSIKSSSSLPLPETGVMEIVEGSSGAENVGRTQGATLSQFKRRKSVLRERPLSVRLANLHTVFGSLTTSNKKGRGKPAIREGSCLRRTVEISDEREEGVEDEEEDEESNACNGERSREANNSSLAKRISGFFHPTTQSNNHASARDSQE</sequence>
<comment type="cofactor">
    <cofactor evidence="15">
        <name>Mg(2+)</name>
        <dbReference type="ChEBI" id="CHEBI:18420"/>
    </cofactor>
</comment>
<feature type="transmembrane region" description="Helical" evidence="16">
    <location>
        <begin position="1146"/>
        <end position="1168"/>
    </location>
</feature>
<dbReference type="SUPFAM" id="SSF81660">
    <property type="entry name" value="Metal cation-transporting ATPase, ATP-binding domain N"/>
    <property type="match status" value="1"/>
</dbReference>
<feature type="binding site" evidence="14">
    <location>
        <position position="824"/>
    </location>
    <ligand>
        <name>ATP</name>
        <dbReference type="ChEBI" id="CHEBI:30616"/>
    </ligand>
</feature>
<dbReference type="PROSITE" id="PS00154">
    <property type="entry name" value="ATPASE_E1_E2"/>
    <property type="match status" value="1"/>
</dbReference>
<dbReference type="EMBL" id="CALTRL010004607">
    <property type="protein sequence ID" value="CAH7683306.1"/>
    <property type="molecule type" value="Genomic_DNA"/>
</dbReference>
<feature type="region of interest" description="Disordered" evidence="17">
    <location>
        <begin position="1485"/>
        <end position="1545"/>
    </location>
</feature>
<dbReference type="Gene3D" id="3.40.1110.10">
    <property type="entry name" value="Calcium-transporting ATPase, cytoplasmic domain N"/>
    <property type="match status" value="1"/>
</dbReference>
<dbReference type="GO" id="GO:0005886">
    <property type="term" value="C:plasma membrane"/>
    <property type="evidence" value="ECO:0007669"/>
    <property type="project" value="TreeGrafter"/>
</dbReference>
<name>A0AAV0BAK1_PHAPC</name>
<feature type="binding site" evidence="15">
    <location>
        <position position="1104"/>
    </location>
    <ligand>
        <name>Mg(2+)</name>
        <dbReference type="ChEBI" id="CHEBI:18420"/>
    </ligand>
</feature>
<dbReference type="GO" id="GO:0000287">
    <property type="term" value="F:magnesium ion binding"/>
    <property type="evidence" value="ECO:0007669"/>
    <property type="project" value="UniProtKB-UniRule"/>
</dbReference>
<dbReference type="NCBIfam" id="TIGR01652">
    <property type="entry name" value="ATPase-Plipid"/>
    <property type="match status" value="1"/>
</dbReference>
<keyword evidence="6 14" id="KW-0067">ATP-binding</keyword>
<dbReference type="InterPro" id="IPR018303">
    <property type="entry name" value="ATPase_P-typ_P_site"/>
</dbReference>
<dbReference type="PANTHER" id="PTHR24092">
    <property type="entry name" value="PROBABLE PHOSPHOLIPID-TRANSPORTING ATPASE"/>
    <property type="match status" value="1"/>
</dbReference>
<feature type="region of interest" description="Disordered" evidence="17">
    <location>
        <begin position="629"/>
        <end position="671"/>
    </location>
</feature>
<dbReference type="Gene3D" id="3.40.50.1000">
    <property type="entry name" value="HAD superfamily/HAD-like"/>
    <property type="match status" value="1"/>
</dbReference>
<evidence type="ECO:0000313" key="21">
    <source>
        <dbReference type="Proteomes" id="UP001153365"/>
    </source>
</evidence>
<dbReference type="GO" id="GO:0140326">
    <property type="term" value="F:ATPase-coupled intramembrane lipid transporter activity"/>
    <property type="evidence" value="ECO:0007669"/>
    <property type="project" value="UniProtKB-EC"/>
</dbReference>
<evidence type="ECO:0000259" key="18">
    <source>
        <dbReference type="Pfam" id="PF16209"/>
    </source>
</evidence>
<feature type="binding site" evidence="15">
    <location>
        <position position="1108"/>
    </location>
    <ligand>
        <name>Mg(2+)</name>
        <dbReference type="ChEBI" id="CHEBI:18420"/>
    </ligand>
</feature>
<feature type="transmembrane region" description="Helical" evidence="16">
    <location>
        <begin position="540"/>
        <end position="562"/>
    </location>
</feature>
<feature type="transmembrane region" description="Helical" evidence="16">
    <location>
        <begin position="1231"/>
        <end position="1253"/>
    </location>
</feature>
<evidence type="ECO:0000256" key="7">
    <source>
        <dbReference type="ARBA" id="ARBA00022842"/>
    </source>
</evidence>
<feature type="transmembrane region" description="Helical" evidence="16">
    <location>
        <begin position="1265"/>
        <end position="1285"/>
    </location>
</feature>
<dbReference type="Pfam" id="PF13246">
    <property type="entry name" value="Cation_ATPase"/>
    <property type="match status" value="1"/>
</dbReference>
<feature type="compositionally biased region" description="Polar residues" evidence="17">
    <location>
        <begin position="647"/>
        <end position="658"/>
    </location>
</feature>
<feature type="transmembrane region" description="Helical" evidence="16">
    <location>
        <begin position="491"/>
        <end position="513"/>
    </location>
</feature>
<feature type="active site" description="4-aspartylphosphate intermediate" evidence="13">
    <location>
        <position position="606"/>
    </location>
</feature>
<dbReference type="Pfam" id="PF16209">
    <property type="entry name" value="PhoLip_ATPase_N"/>
    <property type="match status" value="1"/>
</dbReference>
<feature type="transmembrane region" description="Helical" evidence="16">
    <location>
        <begin position="1180"/>
        <end position="1201"/>
    </location>
</feature>
<feature type="binding site" evidence="14">
    <location>
        <position position="607"/>
    </location>
    <ligand>
        <name>ATP</name>
        <dbReference type="ChEBI" id="CHEBI:30616"/>
    </ligand>
</feature>
<feature type="compositionally biased region" description="Acidic residues" evidence="17">
    <location>
        <begin position="1489"/>
        <end position="1504"/>
    </location>
</feature>
<comment type="similarity">
    <text evidence="2 16">Belongs to the cation transport ATPase (P-type) (TC 3.A.3) family. Type IV subfamily.</text>
</comment>
<feature type="binding site" evidence="14">
    <location>
        <position position="858"/>
    </location>
    <ligand>
        <name>ATP</name>
        <dbReference type="ChEBI" id="CHEBI:30616"/>
    </ligand>
</feature>
<feature type="compositionally biased region" description="Low complexity" evidence="17">
    <location>
        <begin position="259"/>
        <end position="273"/>
    </location>
</feature>
<feature type="binding site" evidence="14">
    <location>
        <position position="606"/>
    </location>
    <ligand>
        <name>ATP</name>
        <dbReference type="ChEBI" id="CHEBI:30616"/>
    </ligand>
</feature>
<gene>
    <name evidence="20" type="ORF">PPACK8108_LOCUS16750</name>
</gene>
<feature type="binding site" evidence="15">
    <location>
        <position position="608"/>
    </location>
    <ligand>
        <name>Mg(2+)</name>
        <dbReference type="ChEBI" id="CHEBI:18420"/>
    </ligand>
</feature>
<dbReference type="PANTHER" id="PTHR24092:SF153">
    <property type="entry name" value="PHOSPHOLIPID-TRANSPORTING ATPASE"/>
    <property type="match status" value="1"/>
</dbReference>
<keyword evidence="3 16" id="KW-0812">Transmembrane</keyword>
<keyword evidence="10 16" id="KW-0472">Membrane</keyword>
<feature type="binding site" evidence="14">
    <location>
        <position position="740"/>
    </location>
    <ligand>
        <name>ATP</name>
        <dbReference type="ChEBI" id="CHEBI:30616"/>
    </ligand>
</feature>
<dbReference type="Pfam" id="PF16212">
    <property type="entry name" value="PhoLip_ATPase_C"/>
    <property type="match status" value="1"/>
</dbReference>
<evidence type="ECO:0000256" key="6">
    <source>
        <dbReference type="ARBA" id="ARBA00022840"/>
    </source>
</evidence>
<evidence type="ECO:0000256" key="9">
    <source>
        <dbReference type="ARBA" id="ARBA00022989"/>
    </source>
</evidence>
<evidence type="ECO:0000256" key="4">
    <source>
        <dbReference type="ARBA" id="ARBA00022723"/>
    </source>
</evidence>
<dbReference type="SUPFAM" id="SSF81653">
    <property type="entry name" value="Calcium ATPase, transduction domain A"/>
    <property type="match status" value="1"/>
</dbReference>
<comment type="caution">
    <text evidence="20">The sequence shown here is derived from an EMBL/GenBank/DDBJ whole genome shotgun (WGS) entry which is preliminary data.</text>
</comment>
<feature type="binding site" evidence="14">
    <location>
        <position position="1108"/>
    </location>
    <ligand>
        <name>ATP</name>
        <dbReference type="ChEBI" id="CHEBI:30616"/>
    </ligand>
</feature>
<feature type="transmembrane region" description="Helical" evidence="16">
    <location>
        <begin position="1338"/>
        <end position="1358"/>
    </location>
</feature>
<protein>
    <recommendedName>
        <fullName evidence="16">Phospholipid-transporting ATPase</fullName>
        <ecNumber evidence="16">7.6.2.1</ecNumber>
    </recommendedName>
</protein>
<evidence type="ECO:0000256" key="13">
    <source>
        <dbReference type="PIRSR" id="PIRSR606539-1"/>
    </source>
</evidence>
<feature type="binding site" evidence="14">
    <location>
        <position position="940"/>
    </location>
    <ligand>
        <name>ATP</name>
        <dbReference type="ChEBI" id="CHEBI:30616"/>
    </ligand>
</feature>
<feature type="transmembrane region" description="Helical" evidence="16">
    <location>
        <begin position="1297"/>
        <end position="1318"/>
    </location>
</feature>
<comment type="catalytic activity">
    <reaction evidence="11 16">
        <text>ATP + H2O + phospholipidSide 1 = ADP + phosphate + phospholipidSide 2.</text>
        <dbReference type="EC" id="7.6.2.1"/>
    </reaction>
</comment>
<evidence type="ECO:0000256" key="17">
    <source>
        <dbReference type="SAM" id="MobiDB-lite"/>
    </source>
</evidence>
<dbReference type="InterPro" id="IPR006539">
    <property type="entry name" value="P-type_ATPase_IV"/>
</dbReference>
<keyword evidence="7 15" id="KW-0460">Magnesium</keyword>
<dbReference type="InterPro" id="IPR032630">
    <property type="entry name" value="P_typ_ATPase_c"/>
</dbReference>
<evidence type="ECO:0000256" key="10">
    <source>
        <dbReference type="ARBA" id="ARBA00023136"/>
    </source>
</evidence>
<evidence type="ECO:0000256" key="16">
    <source>
        <dbReference type="RuleBase" id="RU362033"/>
    </source>
</evidence>
<keyword evidence="9 16" id="KW-1133">Transmembrane helix</keyword>
<feature type="binding site" evidence="14">
    <location>
        <position position="939"/>
    </location>
    <ligand>
        <name>ATP</name>
        <dbReference type="ChEBI" id="CHEBI:30616"/>
    </ligand>
</feature>
<organism evidence="20 21">
    <name type="scientific">Phakopsora pachyrhizi</name>
    <name type="common">Asian soybean rust disease fungus</name>
    <dbReference type="NCBI Taxonomy" id="170000"/>
    <lineage>
        <taxon>Eukaryota</taxon>
        <taxon>Fungi</taxon>
        <taxon>Dikarya</taxon>
        <taxon>Basidiomycota</taxon>
        <taxon>Pucciniomycotina</taxon>
        <taxon>Pucciniomycetes</taxon>
        <taxon>Pucciniales</taxon>
        <taxon>Phakopsoraceae</taxon>
        <taxon>Phakopsora</taxon>
    </lineage>
</organism>
<evidence type="ECO:0000313" key="20">
    <source>
        <dbReference type="EMBL" id="CAH7683306.1"/>
    </source>
</evidence>
<feature type="binding site" evidence="15">
    <location>
        <position position="606"/>
    </location>
    <ligand>
        <name>Mg(2+)</name>
        <dbReference type="ChEBI" id="CHEBI:18420"/>
    </ligand>
</feature>